<proteinExistence type="predicted"/>
<dbReference type="PROSITE" id="PS51118">
    <property type="entry name" value="HTH_HXLR"/>
    <property type="match status" value="1"/>
</dbReference>
<keyword evidence="6" id="KW-1185">Reference proteome</keyword>
<dbReference type="AlphaFoldDB" id="A0A1B7K0D3"/>
<evidence type="ECO:0000313" key="5">
    <source>
        <dbReference type="EMBL" id="OAT53611.1"/>
    </source>
</evidence>
<organism evidence="5 6">
    <name type="scientific">Providencia heimbachae ATCC 35613</name>
    <dbReference type="NCBI Taxonomy" id="1354272"/>
    <lineage>
        <taxon>Bacteria</taxon>
        <taxon>Pseudomonadati</taxon>
        <taxon>Pseudomonadota</taxon>
        <taxon>Gammaproteobacteria</taxon>
        <taxon>Enterobacterales</taxon>
        <taxon>Morganellaceae</taxon>
        <taxon>Providencia</taxon>
    </lineage>
</organism>
<dbReference type="GO" id="GO:0003677">
    <property type="term" value="F:DNA binding"/>
    <property type="evidence" value="ECO:0007669"/>
    <property type="project" value="UniProtKB-KW"/>
</dbReference>
<dbReference type="Proteomes" id="UP000078224">
    <property type="component" value="Unassembled WGS sequence"/>
</dbReference>
<dbReference type="EMBL" id="LXEW01000015">
    <property type="protein sequence ID" value="OAT53611.1"/>
    <property type="molecule type" value="Genomic_DNA"/>
</dbReference>
<dbReference type="PANTHER" id="PTHR33204:SF29">
    <property type="entry name" value="TRANSCRIPTIONAL REGULATOR"/>
    <property type="match status" value="1"/>
</dbReference>
<dbReference type="InterPro" id="IPR036388">
    <property type="entry name" value="WH-like_DNA-bd_sf"/>
</dbReference>
<dbReference type="PANTHER" id="PTHR33204">
    <property type="entry name" value="TRANSCRIPTIONAL REGULATOR, MARR FAMILY"/>
    <property type="match status" value="1"/>
</dbReference>
<accession>A0A1B7K0D3</accession>
<name>A0A1B7K0D3_9GAMM</name>
<dbReference type="InterPro" id="IPR002577">
    <property type="entry name" value="HTH_HxlR"/>
</dbReference>
<comment type="caution">
    <text evidence="5">The sequence shown here is derived from an EMBL/GenBank/DDBJ whole genome shotgun (WGS) entry which is preliminary data.</text>
</comment>
<evidence type="ECO:0000256" key="2">
    <source>
        <dbReference type="ARBA" id="ARBA00023125"/>
    </source>
</evidence>
<dbReference type="Pfam" id="PF01638">
    <property type="entry name" value="HxlR"/>
    <property type="match status" value="1"/>
</dbReference>
<evidence type="ECO:0000313" key="6">
    <source>
        <dbReference type="Proteomes" id="UP000078224"/>
    </source>
</evidence>
<keyword evidence="1" id="KW-0805">Transcription regulation</keyword>
<feature type="domain" description="HTH hxlR-type" evidence="4">
    <location>
        <begin position="17"/>
        <end position="115"/>
    </location>
</feature>
<dbReference type="RefSeq" id="WP_068442439.1">
    <property type="nucleotide sequence ID" value="NZ_LXEW01000015.1"/>
</dbReference>
<dbReference type="InterPro" id="IPR036390">
    <property type="entry name" value="WH_DNA-bd_sf"/>
</dbReference>
<reference evidence="5 6" key="1">
    <citation type="submission" date="2016-04" db="EMBL/GenBank/DDBJ databases">
        <title>ATOL: Assembling a taxonomically balanced genome-scale reconstruction of the evolutionary history of the Enterobacteriaceae.</title>
        <authorList>
            <person name="Plunkett G.III."/>
            <person name="Neeno-Eckwall E.C."/>
            <person name="Glasner J.D."/>
            <person name="Perna N.T."/>
        </authorList>
    </citation>
    <scope>NUCLEOTIDE SEQUENCE [LARGE SCALE GENOMIC DNA]</scope>
    <source>
        <strain evidence="5 6">ATCC 35613</strain>
    </source>
</reference>
<keyword evidence="3" id="KW-0804">Transcription</keyword>
<dbReference type="Gene3D" id="1.10.10.10">
    <property type="entry name" value="Winged helix-like DNA-binding domain superfamily/Winged helix DNA-binding domain"/>
    <property type="match status" value="1"/>
</dbReference>
<gene>
    <name evidence="5" type="ORF">M998_0864</name>
</gene>
<dbReference type="OrthoDB" id="9807069at2"/>
<keyword evidence="2" id="KW-0238">DNA-binding</keyword>
<protein>
    <submittedName>
        <fullName evidence="5">HxlR family transcriptional regulator</fullName>
    </submittedName>
</protein>
<evidence type="ECO:0000256" key="3">
    <source>
        <dbReference type="ARBA" id="ARBA00023163"/>
    </source>
</evidence>
<evidence type="ECO:0000259" key="4">
    <source>
        <dbReference type="PROSITE" id="PS51118"/>
    </source>
</evidence>
<sequence>MDTVKKPRYESYSYEACPVEASLELIGGKGKGMILYHLMSGTLRFNELKRLLRFITPRMLTKQLRELEASGLVYREVYPEVPPKVEYSLTERGQSLQPILIMLKAWGEKNALPFLIGQENND</sequence>
<dbReference type="SUPFAM" id="SSF46785">
    <property type="entry name" value="Winged helix' DNA-binding domain"/>
    <property type="match status" value="1"/>
</dbReference>
<dbReference type="PATRIC" id="fig|1354272.4.peg.887"/>
<evidence type="ECO:0000256" key="1">
    <source>
        <dbReference type="ARBA" id="ARBA00023015"/>
    </source>
</evidence>